<protein>
    <submittedName>
        <fullName evidence="1">Uncharacterized protein</fullName>
    </submittedName>
</protein>
<evidence type="ECO:0000313" key="2">
    <source>
        <dbReference type="Proteomes" id="UP000252519"/>
    </source>
</evidence>
<feature type="non-terminal residue" evidence="1">
    <location>
        <position position="1"/>
    </location>
</feature>
<evidence type="ECO:0000313" key="1">
    <source>
        <dbReference type="EMBL" id="RCN52422.1"/>
    </source>
</evidence>
<dbReference type="AlphaFoldDB" id="A0A368H757"/>
<dbReference type="EMBL" id="JOJR01000007">
    <property type="protein sequence ID" value="RCN52422.1"/>
    <property type="molecule type" value="Genomic_DNA"/>
</dbReference>
<gene>
    <name evidence="1" type="ORF">ANCCAN_01465</name>
</gene>
<sequence>LRNHIFSFTPLRIAVVTCRETFPETTVPTVPLNGYSNHVQTMASSTSSPFAAQLHHLMKLHGKSPADVLSILGYNNLEPYQPSAVYQPPQYR</sequence>
<organism evidence="1 2">
    <name type="scientific">Ancylostoma caninum</name>
    <name type="common">Dog hookworm</name>
    <dbReference type="NCBI Taxonomy" id="29170"/>
    <lineage>
        <taxon>Eukaryota</taxon>
        <taxon>Metazoa</taxon>
        <taxon>Ecdysozoa</taxon>
        <taxon>Nematoda</taxon>
        <taxon>Chromadorea</taxon>
        <taxon>Rhabditida</taxon>
        <taxon>Rhabditina</taxon>
        <taxon>Rhabditomorpha</taxon>
        <taxon>Strongyloidea</taxon>
        <taxon>Ancylostomatidae</taxon>
        <taxon>Ancylostomatinae</taxon>
        <taxon>Ancylostoma</taxon>
    </lineage>
</organism>
<dbReference type="OrthoDB" id="5814823at2759"/>
<proteinExistence type="predicted"/>
<reference evidence="1 2" key="1">
    <citation type="submission" date="2014-10" db="EMBL/GenBank/DDBJ databases">
        <title>Draft genome of the hookworm Ancylostoma caninum.</title>
        <authorList>
            <person name="Mitreva M."/>
        </authorList>
    </citation>
    <scope>NUCLEOTIDE SEQUENCE [LARGE SCALE GENOMIC DNA]</scope>
    <source>
        <strain evidence="1 2">Baltimore</strain>
    </source>
</reference>
<dbReference type="Proteomes" id="UP000252519">
    <property type="component" value="Unassembled WGS sequence"/>
</dbReference>
<keyword evidence="2" id="KW-1185">Reference proteome</keyword>
<accession>A0A368H757</accession>
<name>A0A368H757_ANCCA</name>
<comment type="caution">
    <text evidence="1">The sequence shown here is derived from an EMBL/GenBank/DDBJ whole genome shotgun (WGS) entry which is preliminary data.</text>
</comment>